<dbReference type="InterPro" id="IPR006089">
    <property type="entry name" value="Acyl-CoA_DH_CS"/>
</dbReference>
<comment type="cofactor">
    <cofactor evidence="1 5">
        <name>FAD</name>
        <dbReference type="ChEBI" id="CHEBI:57692"/>
    </cofactor>
</comment>
<dbReference type="InterPro" id="IPR009075">
    <property type="entry name" value="AcylCo_DH/oxidase_C"/>
</dbReference>
<keyword evidence="3 5" id="KW-0285">Flavoprotein</keyword>
<feature type="domain" description="Acyl-CoA dehydrogenase/oxidase C-terminal" evidence="6">
    <location>
        <begin position="278"/>
        <end position="432"/>
    </location>
</feature>
<dbReference type="PROSITE" id="PS00073">
    <property type="entry name" value="ACYL_COA_DH_2"/>
    <property type="match status" value="1"/>
</dbReference>
<dbReference type="Proteomes" id="UP001501035">
    <property type="component" value="Unassembled WGS sequence"/>
</dbReference>
<dbReference type="Pfam" id="PF02770">
    <property type="entry name" value="Acyl-CoA_dh_M"/>
    <property type="match status" value="1"/>
</dbReference>
<dbReference type="Pfam" id="PF18158">
    <property type="entry name" value="AidB_N"/>
    <property type="match status" value="1"/>
</dbReference>
<dbReference type="Gene3D" id="1.20.140.10">
    <property type="entry name" value="Butyryl-CoA Dehydrogenase, subunit A, domain 3"/>
    <property type="match status" value="1"/>
</dbReference>
<evidence type="ECO:0000259" key="7">
    <source>
        <dbReference type="Pfam" id="PF02770"/>
    </source>
</evidence>
<dbReference type="InterPro" id="IPR036250">
    <property type="entry name" value="AcylCo_DH-like_C"/>
</dbReference>
<keyword evidence="4 5" id="KW-0274">FAD</keyword>
<keyword evidence="10" id="KW-1185">Reference proteome</keyword>
<evidence type="ECO:0000313" key="10">
    <source>
        <dbReference type="Proteomes" id="UP001501035"/>
    </source>
</evidence>
<dbReference type="SUPFAM" id="SSF47203">
    <property type="entry name" value="Acyl-CoA dehydrogenase C-terminal domain-like"/>
    <property type="match status" value="1"/>
</dbReference>
<accession>A0ABP6L7Y5</accession>
<comment type="caution">
    <text evidence="9">The sequence shown here is derived from an EMBL/GenBank/DDBJ whole genome shotgun (WGS) entry which is preliminary data.</text>
</comment>
<name>A0ABP6L7Y5_9ACTN</name>
<evidence type="ECO:0000313" key="9">
    <source>
        <dbReference type="EMBL" id="GAA3032769.1"/>
    </source>
</evidence>
<dbReference type="Gene3D" id="2.40.110.20">
    <property type="match status" value="1"/>
</dbReference>
<dbReference type="Pfam" id="PF00441">
    <property type="entry name" value="Acyl-CoA_dh_1"/>
    <property type="match status" value="1"/>
</dbReference>
<organism evidence="9 10">
    <name type="scientific">Gordonia defluvii</name>
    <dbReference type="NCBI Taxonomy" id="283718"/>
    <lineage>
        <taxon>Bacteria</taxon>
        <taxon>Bacillati</taxon>
        <taxon>Actinomycetota</taxon>
        <taxon>Actinomycetes</taxon>
        <taxon>Mycobacteriales</taxon>
        <taxon>Gordoniaceae</taxon>
        <taxon>Gordonia</taxon>
    </lineage>
</organism>
<evidence type="ECO:0000256" key="1">
    <source>
        <dbReference type="ARBA" id="ARBA00001974"/>
    </source>
</evidence>
<evidence type="ECO:0000259" key="6">
    <source>
        <dbReference type="Pfam" id="PF00441"/>
    </source>
</evidence>
<dbReference type="InterPro" id="IPR041504">
    <property type="entry name" value="AidB_N"/>
</dbReference>
<dbReference type="InterPro" id="IPR009100">
    <property type="entry name" value="AcylCoA_DH/oxidase_NM_dom_sf"/>
</dbReference>
<dbReference type="Gene3D" id="6.10.250.600">
    <property type="match status" value="1"/>
</dbReference>
<keyword evidence="5" id="KW-0560">Oxidoreductase</keyword>
<dbReference type="PANTHER" id="PTHR42707">
    <property type="entry name" value="ACYL-COA DEHYDROGENASE"/>
    <property type="match status" value="1"/>
</dbReference>
<evidence type="ECO:0000256" key="4">
    <source>
        <dbReference type="ARBA" id="ARBA00022827"/>
    </source>
</evidence>
<dbReference type="InterPro" id="IPR052904">
    <property type="entry name" value="Acyl-CoA_dehydrogenase-like"/>
</dbReference>
<reference evidence="10" key="1">
    <citation type="journal article" date="2019" name="Int. J. Syst. Evol. Microbiol.">
        <title>The Global Catalogue of Microorganisms (GCM) 10K type strain sequencing project: providing services to taxonomists for standard genome sequencing and annotation.</title>
        <authorList>
            <consortium name="The Broad Institute Genomics Platform"/>
            <consortium name="The Broad Institute Genome Sequencing Center for Infectious Disease"/>
            <person name="Wu L."/>
            <person name="Ma J."/>
        </authorList>
    </citation>
    <scope>NUCLEOTIDE SEQUENCE [LARGE SCALE GENOMIC DNA]</scope>
    <source>
        <strain evidence="10">JCM 14234</strain>
    </source>
</reference>
<protein>
    <submittedName>
        <fullName evidence="9">Acyl-CoA dehydrogenase family protein</fullName>
    </submittedName>
</protein>
<feature type="domain" description="Adaptive response protein AidB N-terminal" evidence="8">
    <location>
        <begin position="8"/>
        <end position="160"/>
    </location>
</feature>
<gene>
    <name evidence="9" type="ORF">GCM10010528_12420</name>
</gene>
<dbReference type="PANTHER" id="PTHR42707:SF3">
    <property type="entry name" value="ACYL-COA DEHYDROGENASE AIDB-RELATED"/>
    <property type="match status" value="1"/>
</dbReference>
<evidence type="ECO:0000256" key="2">
    <source>
        <dbReference type="ARBA" id="ARBA00009347"/>
    </source>
</evidence>
<sequence length="540" mass="58114">MQTHTVFNQAPPLVDFNTADYPPLREALARVGAPLDELDQVGAAAGSAAVIELGDRVEAHPPILKTHDRFGNRIDEVHYDPAYHELLTKAFEFGLHGAPWVSNDPNAHLLRAAKFSAWQVVDAGHGCPISMTYSAVPALQVDAELADRYVPLLASSIYDPQLRIISDKQGISAGMSMTEKQGGSDVRANTTTATELADGTYRIVGHKWFTSAPMSDILLTLAQAPGGLTCFVLPRVLPDGSRNAIGVQRLKDKLGNKSNASSEVEYQNAIGWRLGDEGKGVRTIIEMVNGTRLDCTLGTATLMKHGVSLAAHHVNHRAAFGQTLIDQPLMRNVIADLAIEAEASMTVALWLAGLTDQARAGDERAAALRRIGLAVSKYYVCKRGPAHAAEALECLGGNGFVEESRMPRLFRESPLGSIWEGSGNVAALDTLRAIGRQPETLGILFEELEQARGADRRYDEFLTALQNQFTDLNNLEYRARTIVGDLAVAIQASLLLRFGNPAVADGFTGSRLAGSWGNVFGTLDSSIDTAAIIARATPKS</sequence>
<evidence type="ECO:0000256" key="3">
    <source>
        <dbReference type="ARBA" id="ARBA00022630"/>
    </source>
</evidence>
<dbReference type="RefSeq" id="WP_290703401.1">
    <property type="nucleotide sequence ID" value="NZ_BAAAVS010000019.1"/>
</dbReference>
<dbReference type="InterPro" id="IPR006091">
    <property type="entry name" value="Acyl-CoA_Oxase/DH_mid-dom"/>
</dbReference>
<comment type="similarity">
    <text evidence="2 5">Belongs to the acyl-CoA dehydrogenase family.</text>
</comment>
<dbReference type="SUPFAM" id="SSF56645">
    <property type="entry name" value="Acyl-CoA dehydrogenase NM domain-like"/>
    <property type="match status" value="1"/>
</dbReference>
<evidence type="ECO:0000256" key="5">
    <source>
        <dbReference type="RuleBase" id="RU362125"/>
    </source>
</evidence>
<evidence type="ECO:0000259" key="8">
    <source>
        <dbReference type="Pfam" id="PF18158"/>
    </source>
</evidence>
<dbReference type="EMBL" id="BAAAVS010000019">
    <property type="protein sequence ID" value="GAA3032769.1"/>
    <property type="molecule type" value="Genomic_DNA"/>
</dbReference>
<proteinExistence type="inferred from homology"/>
<feature type="domain" description="Acyl-CoA oxidase/dehydrogenase middle" evidence="7">
    <location>
        <begin position="175"/>
        <end position="268"/>
    </location>
</feature>